<dbReference type="Pfam" id="PF00848">
    <property type="entry name" value="Ring_hydroxyl_A"/>
    <property type="match status" value="1"/>
</dbReference>
<dbReference type="AlphaFoldDB" id="A0A1V8TJQ7"/>
<dbReference type="PRINTS" id="PR00420">
    <property type="entry name" value="RNGMNOXGNASE"/>
</dbReference>
<dbReference type="Proteomes" id="UP000192596">
    <property type="component" value="Unassembled WGS sequence"/>
</dbReference>
<protein>
    <recommendedName>
        <fullName evidence="11">Rieske domain-containing protein</fullName>
    </recommendedName>
</protein>
<dbReference type="Pfam" id="PF00355">
    <property type="entry name" value="Rieske"/>
    <property type="match status" value="1"/>
</dbReference>
<keyword evidence="4" id="KW-0479">Metal-binding</keyword>
<dbReference type="PROSITE" id="PS51296">
    <property type="entry name" value="RIESKE"/>
    <property type="match status" value="1"/>
</dbReference>
<dbReference type="STRING" id="1507870.A0A1V8TJQ7"/>
<dbReference type="SUPFAM" id="SSF89372">
    <property type="entry name" value="Fucose-specific lectin"/>
    <property type="match status" value="1"/>
</dbReference>
<evidence type="ECO:0000256" key="5">
    <source>
        <dbReference type="ARBA" id="ARBA00022827"/>
    </source>
</evidence>
<dbReference type="SUPFAM" id="SSF52833">
    <property type="entry name" value="Thioredoxin-like"/>
    <property type="match status" value="1"/>
</dbReference>
<evidence type="ECO:0000259" key="11">
    <source>
        <dbReference type="PROSITE" id="PS51296"/>
    </source>
</evidence>
<dbReference type="SUPFAM" id="SSF54373">
    <property type="entry name" value="FAD-linked reductases, C-terminal domain"/>
    <property type="match status" value="1"/>
</dbReference>
<organism evidence="12 13">
    <name type="scientific">Cryoendolithus antarcticus</name>
    <dbReference type="NCBI Taxonomy" id="1507870"/>
    <lineage>
        <taxon>Eukaryota</taxon>
        <taxon>Fungi</taxon>
        <taxon>Dikarya</taxon>
        <taxon>Ascomycota</taxon>
        <taxon>Pezizomycotina</taxon>
        <taxon>Dothideomycetes</taxon>
        <taxon>Dothideomycetidae</taxon>
        <taxon>Cladosporiales</taxon>
        <taxon>Cladosporiaceae</taxon>
        <taxon>Cryoendolithus</taxon>
    </lineage>
</organism>
<dbReference type="Pfam" id="PF07976">
    <property type="entry name" value="Phe_hydrox_dim"/>
    <property type="match status" value="1"/>
</dbReference>
<dbReference type="Gene3D" id="2.102.10.10">
    <property type="entry name" value="Rieske [2Fe-2S] iron-sulphur domain"/>
    <property type="match status" value="1"/>
</dbReference>
<dbReference type="Gene3D" id="3.30.9.10">
    <property type="entry name" value="D-Amino Acid Oxidase, subunit A, domain 2"/>
    <property type="match status" value="1"/>
</dbReference>
<reference evidence="13" key="1">
    <citation type="submission" date="2017-03" db="EMBL/GenBank/DDBJ databases">
        <title>Genomes of endolithic fungi from Antarctica.</title>
        <authorList>
            <person name="Coleine C."/>
            <person name="Masonjones S."/>
            <person name="Stajich J.E."/>
        </authorList>
    </citation>
    <scope>NUCLEOTIDE SEQUENCE [LARGE SCALE GENOMIC DNA]</scope>
    <source>
        <strain evidence="13">CCFEE 5527</strain>
    </source>
</reference>
<dbReference type="InterPro" id="IPR012941">
    <property type="entry name" value="Phe_hydrox_C_dim_dom"/>
</dbReference>
<dbReference type="InterPro" id="IPR058502">
    <property type="entry name" value="PLL-like_beta-prop"/>
</dbReference>
<gene>
    <name evidence="12" type="ORF">B0A48_03334</name>
</gene>
<dbReference type="InParanoid" id="A0A1V8TJQ7"/>
<name>A0A1V8TJQ7_9PEZI</name>
<dbReference type="Gene3D" id="3.40.30.20">
    <property type="match status" value="1"/>
</dbReference>
<keyword evidence="10" id="KW-0812">Transmembrane</keyword>
<keyword evidence="10" id="KW-1133">Transmembrane helix</keyword>
<dbReference type="EMBL" id="NAJO01000006">
    <property type="protein sequence ID" value="OQO11607.1"/>
    <property type="molecule type" value="Genomic_DNA"/>
</dbReference>
<dbReference type="InterPro" id="IPR002938">
    <property type="entry name" value="FAD-bd"/>
</dbReference>
<dbReference type="GO" id="GO:0071949">
    <property type="term" value="F:FAD binding"/>
    <property type="evidence" value="ECO:0007669"/>
    <property type="project" value="InterPro"/>
</dbReference>
<dbReference type="CDD" id="cd03469">
    <property type="entry name" value="Rieske_RO_Alpha_N"/>
    <property type="match status" value="1"/>
</dbReference>
<evidence type="ECO:0000256" key="1">
    <source>
        <dbReference type="ARBA" id="ARBA00007801"/>
    </source>
</evidence>
<dbReference type="Gene3D" id="3.90.380.10">
    <property type="entry name" value="Naphthalene 1,2-dioxygenase Alpha Subunit, Chain A, domain 1"/>
    <property type="match status" value="2"/>
</dbReference>
<evidence type="ECO:0000256" key="4">
    <source>
        <dbReference type="ARBA" id="ARBA00022723"/>
    </source>
</evidence>
<dbReference type="Pfam" id="PF26607">
    <property type="entry name" value="DUF8189"/>
    <property type="match status" value="1"/>
</dbReference>
<comment type="caution">
    <text evidence="12">The sequence shown here is derived from an EMBL/GenBank/DDBJ whole genome shotgun (WGS) entry which is preliminary data.</text>
</comment>
<dbReference type="GO" id="GO:0005506">
    <property type="term" value="F:iron ion binding"/>
    <property type="evidence" value="ECO:0007669"/>
    <property type="project" value="InterPro"/>
</dbReference>
<dbReference type="Gene3D" id="3.50.50.60">
    <property type="entry name" value="FAD/NAD(P)-binding domain"/>
    <property type="match status" value="1"/>
</dbReference>
<dbReference type="InterPro" id="IPR036188">
    <property type="entry name" value="FAD/NAD-bd_sf"/>
</dbReference>
<keyword evidence="7" id="KW-0408">Iron</keyword>
<proteinExistence type="inferred from homology"/>
<comment type="similarity">
    <text evidence="1">Belongs to the PheA/TfdB FAD monooxygenase family.</text>
</comment>
<dbReference type="SUPFAM" id="SSF55961">
    <property type="entry name" value="Bet v1-like"/>
    <property type="match status" value="1"/>
</dbReference>
<keyword evidence="8" id="KW-0411">Iron-sulfur</keyword>
<feature type="domain" description="Rieske" evidence="11">
    <location>
        <begin position="56"/>
        <end position="131"/>
    </location>
</feature>
<dbReference type="InterPro" id="IPR036249">
    <property type="entry name" value="Thioredoxin-like_sf"/>
</dbReference>
<dbReference type="OrthoDB" id="5325318at2759"/>
<evidence type="ECO:0000256" key="7">
    <source>
        <dbReference type="ARBA" id="ARBA00023004"/>
    </source>
</evidence>
<evidence type="ECO:0000313" key="12">
    <source>
        <dbReference type="EMBL" id="OQO11607.1"/>
    </source>
</evidence>
<keyword evidence="6" id="KW-0560">Oxidoreductase</keyword>
<dbReference type="SUPFAM" id="SSF51905">
    <property type="entry name" value="FAD/NAD(P)-binding domain"/>
    <property type="match status" value="1"/>
</dbReference>
<dbReference type="InterPro" id="IPR036922">
    <property type="entry name" value="Rieske_2Fe-2S_sf"/>
</dbReference>
<dbReference type="InterPro" id="IPR015879">
    <property type="entry name" value="Ring_hydroxy_dOase_asu_C_dom"/>
</dbReference>
<evidence type="ECO:0000256" key="3">
    <source>
        <dbReference type="ARBA" id="ARBA00022714"/>
    </source>
</evidence>
<evidence type="ECO:0000256" key="2">
    <source>
        <dbReference type="ARBA" id="ARBA00022630"/>
    </source>
</evidence>
<dbReference type="GO" id="GO:0016709">
    <property type="term" value="F:oxidoreductase activity, acting on paired donors, with incorporation or reduction of molecular oxygen, NAD(P)H as one donor, and incorporation of one atom of oxygen"/>
    <property type="evidence" value="ECO:0007669"/>
    <property type="project" value="UniProtKB-ARBA"/>
</dbReference>
<dbReference type="SUPFAM" id="SSF50022">
    <property type="entry name" value="ISP domain"/>
    <property type="match status" value="1"/>
</dbReference>
<feature type="region of interest" description="Disordered" evidence="9">
    <location>
        <begin position="1253"/>
        <end position="1274"/>
    </location>
</feature>
<dbReference type="Pfam" id="PF01494">
    <property type="entry name" value="FAD_binding_3"/>
    <property type="match status" value="1"/>
</dbReference>
<keyword evidence="3" id="KW-0001">2Fe-2S</keyword>
<dbReference type="Gene3D" id="2.120.10.70">
    <property type="entry name" value="Fucose-specific lectin"/>
    <property type="match status" value="1"/>
</dbReference>
<keyword evidence="2" id="KW-0285">Flavoprotein</keyword>
<evidence type="ECO:0000256" key="8">
    <source>
        <dbReference type="ARBA" id="ARBA00023014"/>
    </source>
</evidence>
<feature type="transmembrane region" description="Helical" evidence="10">
    <location>
        <begin position="1175"/>
        <end position="1195"/>
    </location>
</feature>
<dbReference type="InterPro" id="IPR038220">
    <property type="entry name" value="PHOX_C_sf"/>
</dbReference>
<accession>A0A1V8TJQ7</accession>
<evidence type="ECO:0000256" key="6">
    <source>
        <dbReference type="ARBA" id="ARBA00023002"/>
    </source>
</evidence>
<keyword evidence="5" id="KW-0274">FAD</keyword>
<dbReference type="GO" id="GO:0051537">
    <property type="term" value="F:2 iron, 2 sulfur cluster binding"/>
    <property type="evidence" value="ECO:0007669"/>
    <property type="project" value="UniProtKB-KW"/>
</dbReference>
<evidence type="ECO:0000256" key="9">
    <source>
        <dbReference type="SAM" id="MobiDB-lite"/>
    </source>
</evidence>
<dbReference type="InterPro" id="IPR050641">
    <property type="entry name" value="RIFMO-like"/>
</dbReference>
<dbReference type="PANTHER" id="PTHR43004">
    <property type="entry name" value="TRK SYSTEM POTASSIUM UPTAKE PROTEIN"/>
    <property type="match status" value="1"/>
</dbReference>
<keyword evidence="13" id="KW-1185">Reference proteome</keyword>
<evidence type="ECO:0000313" key="13">
    <source>
        <dbReference type="Proteomes" id="UP000192596"/>
    </source>
</evidence>
<evidence type="ECO:0000256" key="10">
    <source>
        <dbReference type="SAM" id="Phobius"/>
    </source>
</evidence>
<dbReference type="InterPro" id="IPR017941">
    <property type="entry name" value="Rieske_2Fe-2S"/>
</dbReference>
<sequence>MWRYFTRQPVDTASKEVPRSLPASWYRGEALYELERRAIFSKDWILLTHDIRFVTPGEYQQFNVAGYSFFLVRDREGKINGFHNVCRHRAFPIVQKQSGTATILSCTYHGWSYGLNGKLAKAPRFENVEGFDKSTQSLLPINIHIDASGFVWANLQAGTPDTSWDSAHGDAMNEEMMQQFDFKKEFKFDHYWEMDCKANWKSLIDNYNECYHCATSHPLIAGVSDLNKYQVEPSGNQMRHFIFNKDQADGQFRRAITFFHPTTSVTCTDNFFYIQRMFPTSATTSKIECEVYRHQNAGDEEFANICAFYKQVLEEDNELCEGAQKNLGAGVFTSGNLHPDKERGPLFFQEQVRRTLSEHWSKEQKLGRQIWPATPVATLDNPSVDDEAFCSQVDACTIVLSAESEVITQIVVIPSATGKDMAPGAVDEGFASAVGTELGLGGTADVVVAGAGPAGLMLACTLAKYGIKATVLDDRPTRTSTGRADGLQPKTIETFRQLRIGNELLRNGVKVYDISFWVYTQCIESSGIRADYIHYPPEVNVADPYILLVHQGMVEDVLLDDMQQRGVEVLRSSPFSDFTSTKAQSGTVDVNYMSVKSGNPGRIRSRYLVGCDGAHSKVRKAMPGLCMEGEPSKAPWGVLDGVVDTNFPDLWSKVVIHSEEKGTILCIPRERGMTRLYIELNPKLEASLPSDAATQDFVIRRAQEIVAPYTLEWKSIDWFSVYKVGQRVASHFTDSTHRVFLAGDAAHTHSPKAAQGMNTSMHDTFNLSWKLALTLRNLATPALLETYTLERRKIAQDLIAFDKEHAAAFASGNEKALADNFTENIAFISGAGVRYNANALNQPCENLRGELKPGCLLTPAKATRYIDSNPVSLELDIPLVCQFRIYFLVPSLREASAWLGNTTSYLTSLTDSLLARASIRAEKSYTTVSTPETEADVYQQLHRYTAISRLWTPAVVTTAPQTEVEIADLPPVLQQSAWTLYLDDVDSCTEKWIGGLEKSEMAVVIVRPDGLASPQRSFVREPRYQLSRSLVGAVDFVDGALPEGVSSDWTNLGGRLLSPPSAVSRRPGSTDVFALGGDLDLWQISHDNGSWSGWNSLGGGPFTTPPLALARSNDFMDVFATAQGDVSRLAWNDTMWDQWQNLWNPDNVSIMSTGTSPSTWGSGPPPTRGTPAGTVAWIVVCAVGSLFVLVAFLSCQIRRDGRRKLQARSVIDPSQDVDESSITRERRETTYYQVGAVQLDEILGQARAADPNGQRAVVEFSADEDQNGGQIKRA</sequence>
<keyword evidence="10" id="KW-0472">Membrane</keyword>
<dbReference type="PANTHER" id="PTHR43004:SF4">
    <property type="entry name" value="FAD-BINDING DOMAIN-CONTAINING PROTEIN"/>
    <property type="match status" value="1"/>
</dbReference>
<dbReference type="CDD" id="cd00680">
    <property type="entry name" value="RHO_alpha_C"/>
    <property type="match status" value="1"/>
</dbReference>